<name>A0A5B7J879_PORTR</name>
<dbReference type="EMBL" id="VSRR010097146">
    <property type="protein sequence ID" value="MPC94071.1"/>
    <property type="molecule type" value="Genomic_DNA"/>
</dbReference>
<organism evidence="2 3">
    <name type="scientific">Portunus trituberculatus</name>
    <name type="common">Swimming crab</name>
    <name type="synonym">Neptunus trituberculatus</name>
    <dbReference type="NCBI Taxonomy" id="210409"/>
    <lineage>
        <taxon>Eukaryota</taxon>
        <taxon>Metazoa</taxon>
        <taxon>Ecdysozoa</taxon>
        <taxon>Arthropoda</taxon>
        <taxon>Crustacea</taxon>
        <taxon>Multicrustacea</taxon>
        <taxon>Malacostraca</taxon>
        <taxon>Eumalacostraca</taxon>
        <taxon>Eucarida</taxon>
        <taxon>Decapoda</taxon>
        <taxon>Pleocyemata</taxon>
        <taxon>Brachyura</taxon>
        <taxon>Eubrachyura</taxon>
        <taxon>Portunoidea</taxon>
        <taxon>Portunidae</taxon>
        <taxon>Portuninae</taxon>
        <taxon>Portunus</taxon>
    </lineage>
</organism>
<feature type="region of interest" description="Disordered" evidence="1">
    <location>
        <begin position="1"/>
        <end position="32"/>
    </location>
</feature>
<accession>A0A5B7J879</accession>
<feature type="compositionally biased region" description="Low complexity" evidence="1">
    <location>
        <begin position="15"/>
        <end position="31"/>
    </location>
</feature>
<protein>
    <submittedName>
        <fullName evidence="2">Uncharacterized protein</fullName>
    </submittedName>
</protein>
<keyword evidence="3" id="KW-1185">Reference proteome</keyword>
<gene>
    <name evidence="2" type="ORF">E2C01_089223</name>
</gene>
<dbReference type="Proteomes" id="UP000324222">
    <property type="component" value="Unassembled WGS sequence"/>
</dbReference>
<dbReference type="AlphaFoldDB" id="A0A5B7J879"/>
<evidence type="ECO:0000313" key="2">
    <source>
        <dbReference type="EMBL" id="MPC94071.1"/>
    </source>
</evidence>
<sequence length="123" mass="13672">MQITQPRPPVATGSTKKGVTHGPTTTTITATSPNMDSTLSLVKQLVTHFVEDSFSQFRLRDRDKEEAFKGKLKVLVYSILLSHRKGISCGCVLCQNYTIVLLTAIELFYFHCIKKDRAGIDPA</sequence>
<evidence type="ECO:0000313" key="3">
    <source>
        <dbReference type="Proteomes" id="UP000324222"/>
    </source>
</evidence>
<comment type="caution">
    <text evidence="2">The sequence shown here is derived from an EMBL/GenBank/DDBJ whole genome shotgun (WGS) entry which is preliminary data.</text>
</comment>
<proteinExistence type="predicted"/>
<dbReference type="OrthoDB" id="6371490at2759"/>
<evidence type="ECO:0000256" key="1">
    <source>
        <dbReference type="SAM" id="MobiDB-lite"/>
    </source>
</evidence>
<reference evidence="2 3" key="1">
    <citation type="submission" date="2019-05" db="EMBL/GenBank/DDBJ databases">
        <title>Another draft genome of Portunus trituberculatus and its Hox gene families provides insights of decapod evolution.</title>
        <authorList>
            <person name="Jeong J.-H."/>
            <person name="Song I."/>
            <person name="Kim S."/>
            <person name="Choi T."/>
            <person name="Kim D."/>
            <person name="Ryu S."/>
            <person name="Kim W."/>
        </authorList>
    </citation>
    <scope>NUCLEOTIDE SEQUENCE [LARGE SCALE GENOMIC DNA]</scope>
    <source>
        <tissue evidence="2">Muscle</tissue>
    </source>
</reference>